<dbReference type="InterPro" id="IPR051714">
    <property type="entry name" value="Znf_CCHC_NABP"/>
</dbReference>
<dbReference type="PANTHER" id="PTHR23002">
    <property type="entry name" value="ZINC FINGER CCHC DOMAIN CONTAINING PROTEIN"/>
    <property type="match status" value="1"/>
</dbReference>
<evidence type="ECO:0000259" key="2">
    <source>
        <dbReference type="PROSITE" id="PS50041"/>
    </source>
</evidence>
<feature type="domain" description="CCHC-type" evidence="3">
    <location>
        <begin position="429"/>
        <end position="444"/>
    </location>
</feature>
<dbReference type="Pfam" id="PF00059">
    <property type="entry name" value="Lectin_C"/>
    <property type="match status" value="1"/>
</dbReference>
<dbReference type="Gene3D" id="3.10.100.10">
    <property type="entry name" value="Mannose-Binding Protein A, subunit A"/>
    <property type="match status" value="1"/>
</dbReference>
<proteinExistence type="predicted"/>
<keyword evidence="1" id="KW-0862">Zinc</keyword>
<dbReference type="SMART" id="SM00034">
    <property type="entry name" value="CLECT"/>
    <property type="match status" value="1"/>
</dbReference>
<keyword evidence="1" id="KW-0863">Zinc-finger</keyword>
<dbReference type="GO" id="GO:0003676">
    <property type="term" value="F:nucleic acid binding"/>
    <property type="evidence" value="ECO:0007669"/>
    <property type="project" value="InterPro"/>
</dbReference>
<dbReference type="SUPFAM" id="SSF57756">
    <property type="entry name" value="Retrovirus zinc finger-like domains"/>
    <property type="match status" value="2"/>
</dbReference>
<feature type="domain" description="CCHC-type" evidence="3">
    <location>
        <begin position="387"/>
        <end position="402"/>
    </location>
</feature>
<evidence type="ECO:0000313" key="5">
    <source>
        <dbReference type="Proteomes" id="UP000596742"/>
    </source>
</evidence>
<dbReference type="PROSITE" id="PS50158">
    <property type="entry name" value="ZF_CCHC"/>
    <property type="match status" value="3"/>
</dbReference>
<accession>A0A8B6FJE0</accession>
<dbReference type="InterPro" id="IPR001878">
    <property type="entry name" value="Znf_CCHC"/>
</dbReference>
<evidence type="ECO:0000259" key="3">
    <source>
        <dbReference type="PROSITE" id="PS50158"/>
    </source>
</evidence>
<dbReference type="Pfam" id="PF00098">
    <property type="entry name" value="zf-CCHC"/>
    <property type="match status" value="3"/>
</dbReference>
<keyword evidence="5" id="KW-1185">Reference proteome</keyword>
<dbReference type="AlphaFoldDB" id="A0A8B6FJE0"/>
<dbReference type="PROSITE" id="PS50041">
    <property type="entry name" value="C_TYPE_LECTIN_2"/>
    <property type="match status" value="1"/>
</dbReference>
<dbReference type="Gene3D" id="4.10.60.10">
    <property type="entry name" value="Zinc finger, CCHC-type"/>
    <property type="match status" value="2"/>
</dbReference>
<name>A0A8B6FJE0_MYTGA</name>
<comment type="caution">
    <text evidence="4">The sequence shown here is derived from an EMBL/GenBank/DDBJ whole genome shotgun (WGS) entry which is preliminary data.</text>
</comment>
<reference evidence="4" key="1">
    <citation type="submission" date="2018-11" db="EMBL/GenBank/DDBJ databases">
        <authorList>
            <person name="Alioto T."/>
            <person name="Alioto T."/>
        </authorList>
    </citation>
    <scope>NUCLEOTIDE SEQUENCE</scope>
</reference>
<dbReference type="InterPro" id="IPR036875">
    <property type="entry name" value="Znf_CCHC_sf"/>
</dbReference>
<feature type="domain" description="CCHC-type" evidence="3">
    <location>
        <begin position="344"/>
        <end position="360"/>
    </location>
</feature>
<sequence>MTFQLIPDISILLSSQTSTFLCRKESNQRHDCFLQCFNIPECLSVLITHGSCNCNTDLTPNSTYHQSDTQIYVKRPANECMEHGYIYHKGLCLRKSTTDMSWFDALNDCASSGGHLIVLDSLTKHTTVVDILNTYYHLPQFDDAYYVGASDISEEGNWKWISQNSSDFMTFKTNQPNNIDIHHPGLDADCAALRVTKRVLVDEFGEITDPQHASTLLRQLKQKGDESVQIYAENLLNLANEAYSDLDGHNEAIERELVGIFIDGLAHSYLKMKLMRENPATFSLAVKSAMTEQNLRKRFTLRTERVDEPRYKTTRPMTLTRPRRTEPLNSHEPMEIDHYRDAKRCYSCGKVGHVSRDCRSGGNLRQINAVEMQTYHGNSGRNREINCYSCGRVGHIARDCRSKGTYRQVNAVETQQYQGNSGRNNEIVCYQCNQRGHIRPNCPNRKPRTVNMVENWGVYPEN</sequence>
<dbReference type="EMBL" id="UYJE01006913">
    <property type="protein sequence ID" value="VDI50168.1"/>
    <property type="molecule type" value="Genomic_DNA"/>
</dbReference>
<organism evidence="4 5">
    <name type="scientific">Mytilus galloprovincialis</name>
    <name type="common">Mediterranean mussel</name>
    <dbReference type="NCBI Taxonomy" id="29158"/>
    <lineage>
        <taxon>Eukaryota</taxon>
        <taxon>Metazoa</taxon>
        <taxon>Spiralia</taxon>
        <taxon>Lophotrochozoa</taxon>
        <taxon>Mollusca</taxon>
        <taxon>Bivalvia</taxon>
        <taxon>Autobranchia</taxon>
        <taxon>Pteriomorphia</taxon>
        <taxon>Mytilida</taxon>
        <taxon>Mytiloidea</taxon>
        <taxon>Mytilidae</taxon>
        <taxon>Mytilinae</taxon>
        <taxon>Mytilus</taxon>
    </lineage>
</organism>
<dbReference type="SMART" id="SM00343">
    <property type="entry name" value="ZnF_C2HC"/>
    <property type="match status" value="3"/>
</dbReference>
<gene>
    <name evidence="4" type="ORF">MGAL_10B056529</name>
</gene>
<dbReference type="OrthoDB" id="6271941at2759"/>
<dbReference type="GO" id="GO:0008270">
    <property type="term" value="F:zinc ion binding"/>
    <property type="evidence" value="ECO:0007669"/>
    <property type="project" value="UniProtKB-KW"/>
</dbReference>
<dbReference type="InterPro" id="IPR001304">
    <property type="entry name" value="C-type_lectin-like"/>
</dbReference>
<dbReference type="InterPro" id="IPR016187">
    <property type="entry name" value="CTDL_fold"/>
</dbReference>
<dbReference type="InterPro" id="IPR016186">
    <property type="entry name" value="C-type_lectin-like/link_sf"/>
</dbReference>
<evidence type="ECO:0000256" key="1">
    <source>
        <dbReference type="PROSITE-ProRule" id="PRU00047"/>
    </source>
</evidence>
<dbReference type="Proteomes" id="UP000596742">
    <property type="component" value="Unassembled WGS sequence"/>
</dbReference>
<keyword evidence="1" id="KW-0479">Metal-binding</keyword>
<feature type="domain" description="C-type lectin" evidence="2">
    <location>
        <begin position="88"/>
        <end position="194"/>
    </location>
</feature>
<evidence type="ECO:0000313" key="4">
    <source>
        <dbReference type="EMBL" id="VDI50168.1"/>
    </source>
</evidence>
<dbReference type="SUPFAM" id="SSF56436">
    <property type="entry name" value="C-type lectin-like"/>
    <property type="match status" value="1"/>
</dbReference>
<protein>
    <submittedName>
        <fullName evidence="4">Cellular nucleic acid-binding protein</fullName>
    </submittedName>
</protein>